<evidence type="ECO:0000313" key="5">
    <source>
        <dbReference type="Proteomes" id="UP001143400"/>
    </source>
</evidence>
<dbReference type="RefSeq" id="WP_204951708.1">
    <property type="nucleotide sequence ID" value="NZ_BSFF01000010.1"/>
</dbReference>
<dbReference type="Proteomes" id="UP001143400">
    <property type="component" value="Unassembled WGS sequence"/>
</dbReference>
<dbReference type="Gene3D" id="3.40.50.1240">
    <property type="entry name" value="Phosphoglycerate mutase-like"/>
    <property type="match status" value="1"/>
</dbReference>
<sequence>MRRLILFRHAKSDWSLAATADHDRGLATRGRKAAGPMGAWLAGRGFRPDLVLCSTAKRAKATWDIAKGAFSPAPETRVLREAYEASAQGLLDLIRSAPSEAQTLMLVGHNPGLADLVDLLAGSGDPEARRLLSVKFPTAAIAVLDLPFDRWTETAPRAGRLDRFVTPKSLGLDVA</sequence>
<proteinExistence type="predicted"/>
<keyword evidence="4" id="KW-1185">Reference proteome</keyword>
<evidence type="ECO:0000256" key="1">
    <source>
        <dbReference type="PIRSR" id="PIRSR613078-2"/>
    </source>
</evidence>
<dbReference type="PANTHER" id="PTHR47623">
    <property type="entry name" value="OS09G0287300 PROTEIN"/>
    <property type="match status" value="1"/>
</dbReference>
<reference evidence="2" key="3">
    <citation type="submission" date="2023-01" db="EMBL/GenBank/DDBJ databases">
        <authorList>
            <person name="Sun Q."/>
            <person name="Evtushenko L."/>
        </authorList>
    </citation>
    <scope>NUCLEOTIDE SEQUENCE</scope>
    <source>
        <strain evidence="2">VKM B-1606</strain>
    </source>
</reference>
<dbReference type="EMBL" id="BSFF01000010">
    <property type="protein sequence ID" value="GLK57534.1"/>
    <property type="molecule type" value="Genomic_DNA"/>
</dbReference>
<dbReference type="EC" id="3.1.3.-" evidence="3"/>
<dbReference type="InterPro" id="IPR013078">
    <property type="entry name" value="His_Pase_superF_clade-1"/>
</dbReference>
<dbReference type="Proteomes" id="UP000758856">
    <property type="component" value="Unassembled WGS sequence"/>
</dbReference>
<dbReference type="CDD" id="cd07067">
    <property type="entry name" value="HP_PGM_like"/>
    <property type="match status" value="1"/>
</dbReference>
<dbReference type="Pfam" id="PF00300">
    <property type="entry name" value="His_Phos_1"/>
    <property type="match status" value="1"/>
</dbReference>
<name>A0A9W6IYD3_9HYPH</name>
<dbReference type="AlphaFoldDB" id="A0A9W6IYD3"/>
<dbReference type="PANTHER" id="PTHR47623:SF1">
    <property type="entry name" value="OS09G0287300 PROTEIN"/>
    <property type="match status" value="1"/>
</dbReference>
<evidence type="ECO:0000313" key="4">
    <source>
        <dbReference type="Proteomes" id="UP000758856"/>
    </source>
</evidence>
<dbReference type="GO" id="GO:0016787">
    <property type="term" value="F:hydrolase activity"/>
    <property type="evidence" value="ECO:0007669"/>
    <property type="project" value="UniProtKB-KW"/>
</dbReference>
<dbReference type="InterPro" id="IPR029033">
    <property type="entry name" value="His_PPase_superfam"/>
</dbReference>
<organism evidence="2 5">
    <name type="scientific">Methylopila capsulata</name>
    <dbReference type="NCBI Taxonomy" id="61654"/>
    <lineage>
        <taxon>Bacteria</taxon>
        <taxon>Pseudomonadati</taxon>
        <taxon>Pseudomonadota</taxon>
        <taxon>Alphaproteobacteria</taxon>
        <taxon>Hyphomicrobiales</taxon>
        <taxon>Methylopilaceae</taxon>
        <taxon>Methylopila</taxon>
    </lineage>
</organism>
<gene>
    <name evidence="2" type="ORF">GCM10008170_35540</name>
    <name evidence="3" type="ORF">JOD31_003503</name>
</gene>
<protein>
    <submittedName>
        <fullName evidence="2">Phosphoglycerate mutase</fullName>
    </submittedName>
    <submittedName>
        <fullName evidence="3">Phosphohistidine phosphatase</fullName>
        <ecNumber evidence="3">3.1.3.-</ecNumber>
    </submittedName>
</protein>
<keyword evidence="3" id="KW-0378">Hydrolase</keyword>
<accession>A0A9W6IYD3</accession>
<dbReference type="EMBL" id="JAFBCY010000004">
    <property type="protein sequence ID" value="MBM7853252.1"/>
    <property type="molecule type" value="Genomic_DNA"/>
</dbReference>
<comment type="caution">
    <text evidence="2">The sequence shown here is derived from an EMBL/GenBank/DDBJ whole genome shotgun (WGS) entry which is preliminary data.</text>
</comment>
<dbReference type="SMART" id="SM00855">
    <property type="entry name" value="PGAM"/>
    <property type="match status" value="1"/>
</dbReference>
<evidence type="ECO:0000313" key="3">
    <source>
        <dbReference type="EMBL" id="MBM7853252.1"/>
    </source>
</evidence>
<dbReference type="SUPFAM" id="SSF53254">
    <property type="entry name" value="Phosphoglycerate mutase-like"/>
    <property type="match status" value="1"/>
</dbReference>
<reference evidence="3 4" key="2">
    <citation type="submission" date="2021-01" db="EMBL/GenBank/DDBJ databases">
        <title>Genomic Encyclopedia of Type Strains, Phase IV (KMG-IV): sequencing the most valuable type-strain genomes for metagenomic binning, comparative biology and taxonomic classification.</title>
        <authorList>
            <person name="Goeker M."/>
        </authorList>
    </citation>
    <scope>NUCLEOTIDE SEQUENCE [LARGE SCALE GENOMIC DNA]</scope>
    <source>
        <strain evidence="3 4">DSM 6130</strain>
    </source>
</reference>
<reference evidence="2" key="1">
    <citation type="journal article" date="2014" name="Int. J. Syst. Evol. Microbiol.">
        <title>Complete genome sequence of Corynebacterium casei LMG S-19264T (=DSM 44701T), isolated from a smear-ripened cheese.</title>
        <authorList>
            <consortium name="US DOE Joint Genome Institute (JGI-PGF)"/>
            <person name="Walter F."/>
            <person name="Albersmeier A."/>
            <person name="Kalinowski J."/>
            <person name="Ruckert C."/>
        </authorList>
    </citation>
    <scope>NUCLEOTIDE SEQUENCE</scope>
    <source>
        <strain evidence="2">VKM B-1606</strain>
    </source>
</reference>
<feature type="binding site" evidence="1">
    <location>
        <position position="58"/>
    </location>
    <ligand>
        <name>substrate</name>
    </ligand>
</feature>
<evidence type="ECO:0000313" key="2">
    <source>
        <dbReference type="EMBL" id="GLK57534.1"/>
    </source>
</evidence>